<evidence type="ECO:0000313" key="2">
    <source>
        <dbReference type="Proteomes" id="UP001139157"/>
    </source>
</evidence>
<dbReference type="GO" id="GO:0016042">
    <property type="term" value="P:lipid catabolic process"/>
    <property type="evidence" value="ECO:0007669"/>
    <property type="project" value="InterPro"/>
</dbReference>
<sequence length="476" mass="51058">MRTSATTPSRWVAGIVGCLLVTVSAGIFVGPAQARTDVPIQPLPVAVLPPELDPFYKAPASDIVAAPPGGILKARQITAAFFNVLPENIDAWQVLYRTNDSHGNAIATVTTLIKPRGEAPPDGRKLLSYQIAEDSTAMYCAPSYGIQQGSIPWYSDFVNMLESNLAIVAALSKGYALSLPDYQGPNSAYGAARLGGQATLDAIRAAIDFAPLQLTAGDRTRVGLLGYSGGTIPTGWAAEHAQTYAPELNIVGVGIGGVVEADLKAVIRQNNSQISAGLIGGAFFGFAAEYPEVRHVLDTKTDWFTRFMLTTKSFLCHAPLGSVIFPFWNYLGGYTGTQPDGVLEEPAITQAIEENRLGQQRPSMPMYIYHAQNDTLIPNAATDRLVDWYCQDPGQSITYTREFLAEHIAGLLAWLPKGYDFVVDRLEGKPLPTGCNITSPFSVLSDADLADMIGEKWPTIAGLLTGQAIGQLPHTT</sequence>
<dbReference type="Proteomes" id="UP001139157">
    <property type="component" value="Unassembled WGS sequence"/>
</dbReference>
<dbReference type="Gene3D" id="3.40.50.1820">
    <property type="entry name" value="alpha/beta hydrolase"/>
    <property type="match status" value="1"/>
</dbReference>
<dbReference type="GO" id="GO:0004806">
    <property type="term" value="F:triacylglycerol lipase activity"/>
    <property type="evidence" value="ECO:0007669"/>
    <property type="project" value="InterPro"/>
</dbReference>
<name>A0A9X2EFK4_9NOCA</name>
<organism evidence="1 2">
    <name type="scientific">Nocardia pulmonis</name>
    <dbReference type="NCBI Taxonomy" id="2951408"/>
    <lineage>
        <taxon>Bacteria</taxon>
        <taxon>Bacillati</taxon>
        <taxon>Actinomycetota</taxon>
        <taxon>Actinomycetes</taxon>
        <taxon>Mycobacteriales</taxon>
        <taxon>Nocardiaceae</taxon>
        <taxon>Nocardia</taxon>
    </lineage>
</organism>
<dbReference type="PANTHER" id="PTHR34853:SF1">
    <property type="entry name" value="LIPASE 5"/>
    <property type="match status" value="1"/>
</dbReference>
<dbReference type="Gene3D" id="1.10.260.130">
    <property type="match status" value="1"/>
</dbReference>
<proteinExistence type="predicted"/>
<dbReference type="InterPro" id="IPR005152">
    <property type="entry name" value="Lipase_secreted"/>
</dbReference>
<dbReference type="AlphaFoldDB" id="A0A9X2EFK4"/>
<dbReference type="EMBL" id="JAMRXG010000023">
    <property type="protein sequence ID" value="MCM6778560.1"/>
    <property type="molecule type" value="Genomic_DNA"/>
</dbReference>
<dbReference type="InterPro" id="IPR029058">
    <property type="entry name" value="AB_hydrolase_fold"/>
</dbReference>
<accession>A0A9X2EFK4</accession>
<comment type="caution">
    <text evidence="1">The sequence shown here is derived from an EMBL/GenBank/DDBJ whole genome shotgun (WGS) entry which is preliminary data.</text>
</comment>
<keyword evidence="2" id="KW-1185">Reference proteome</keyword>
<dbReference type="PANTHER" id="PTHR34853">
    <property type="match status" value="1"/>
</dbReference>
<evidence type="ECO:0000313" key="1">
    <source>
        <dbReference type="EMBL" id="MCM6778560.1"/>
    </source>
</evidence>
<dbReference type="RefSeq" id="WP_251918063.1">
    <property type="nucleotide sequence ID" value="NZ_JAMRXG010000023.1"/>
</dbReference>
<protein>
    <submittedName>
        <fullName evidence="1">Lipase family protein</fullName>
    </submittedName>
</protein>
<gene>
    <name evidence="1" type="ORF">NDR86_34245</name>
</gene>
<dbReference type="SUPFAM" id="SSF53474">
    <property type="entry name" value="alpha/beta-Hydrolases"/>
    <property type="match status" value="1"/>
</dbReference>
<reference evidence="1" key="1">
    <citation type="submission" date="2022-06" db="EMBL/GenBank/DDBJ databases">
        <title>Novel species in genus nocardia.</title>
        <authorList>
            <person name="Li F."/>
        </authorList>
    </citation>
    <scope>NUCLEOTIDE SEQUENCE</scope>
    <source>
        <strain evidence="1">CDC141</strain>
    </source>
</reference>
<dbReference type="Pfam" id="PF03583">
    <property type="entry name" value="LIP"/>
    <property type="match status" value="1"/>
</dbReference>